<dbReference type="InterPro" id="IPR031322">
    <property type="entry name" value="Shikimate/glucono_kinase"/>
</dbReference>
<comment type="similarity">
    <text evidence="2 9">Belongs to the gluconokinase GntK/GntV family.</text>
</comment>
<dbReference type="AlphaFoldDB" id="K4KII7"/>
<dbReference type="GO" id="GO:0005975">
    <property type="term" value="P:carbohydrate metabolic process"/>
    <property type="evidence" value="ECO:0007669"/>
    <property type="project" value="InterPro"/>
</dbReference>
<evidence type="ECO:0000313" key="11">
    <source>
        <dbReference type="Proteomes" id="UP000000466"/>
    </source>
</evidence>
<dbReference type="PANTHER" id="PTHR43442">
    <property type="entry name" value="GLUCONOKINASE-RELATED"/>
    <property type="match status" value="1"/>
</dbReference>
<sequence length="163" mass="18503">MGVSGCGKSTLGAALAAHWRVPFYEGDDYHPPTNIERMQRGQPLEDCHRLPWLHNLREIIQKHLDQKSSAVISCSGLKRIYRELLGRESNLWYLWLDLPQPLLSTRLQNRHGHFMPASLLHSQLATLEAPTPDEQFLQLDASQPTPLMLARIDQLLKPVGSPL</sequence>
<evidence type="ECO:0000256" key="5">
    <source>
        <dbReference type="ARBA" id="ARBA00022741"/>
    </source>
</evidence>
<evidence type="ECO:0000256" key="6">
    <source>
        <dbReference type="ARBA" id="ARBA00022777"/>
    </source>
</evidence>
<dbReference type="InterPro" id="IPR027417">
    <property type="entry name" value="P-loop_NTPase"/>
</dbReference>
<organism evidence="10 11">
    <name type="scientific">Simiduia agarivorans (strain DSM 21679 / JCM 13881 / BCRC 17597 / SA1)</name>
    <dbReference type="NCBI Taxonomy" id="1117647"/>
    <lineage>
        <taxon>Bacteria</taxon>
        <taxon>Pseudomonadati</taxon>
        <taxon>Pseudomonadota</taxon>
        <taxon>Gammaproteobacteria</taxon>
        <taxon>Cellvibrionales</taxon>
        <taxon>Cellvibrionaceae</taxon>
        <taxon>Simiduia</taxon>
    </lineage>
</organism>
<evidence type="ECO:0000256" key="7">
    <source>
        <dbReference type="ARBA" id="ARBA00022840"/>
    </source>
</evidence>
<keyword evidence="7 9" id="KW-0067">ATP-binding</keyword>
<comment type="pathway">
    <text evidence="1">Carbohydrate acid metabolism.</text>
</comment>
<evidence type="ECO:0000256" key="9">
    <source>
        <dbReference type="RuleBase" id="RU363066"/>
    </source>
</evidence>
<dbReference type="Proteomes" id="UP000000466">
    <property type="component" value="Chromosome"/>
</dbReference>
<keyword evidence="6 9" id="KW-0418">Kinase</keyword>
<dbReference type="GO" id="GO:0046316">
    <property type="term" value="F:gluconokinase activity"/>
    <property type="evidence" value="ECO:0007669"/>
    <property type="project" value="UniProtKB-EC"/>
</dbReference>
<dbReference type="InterPro" id="IPR006001">
    <property type="entry name" value="Therm_gnt_kin"/>
</dbReference>
<evidence type="ECO:0000256" key="2">
    <source>
        <dbReference type="ARBA" id="ARBA00008420"/>
    </source>
</evidence>
<evidence type="ECO:0000256" key="1">
    <source>
        <dbReference type="ARBA" id="ARBA00004761"/>
    </source>
</evidence>
<dbReference type="Pfam" id="PF01202">
    <property type="entry name" value="SKI"/>
    <property type="match status" value="1"/>
</dbReference>
<gene>
    <name evidence="10" type="ordered locus">M5M_04030</name>
</gene>
<dbReference type="SUPFAM" id="SSF52540">
    <property type="entry name" value="P-loop containing nucleoside triphosphate hydrolases"/>
    <property type="match status" value="1"/>
</dbReference>
<evidence type="ECO:0000256" key="8">
    <source>
        <dbReference type="ARBA" id="ARBA00048090"/>
    </source>
</evidence>
<dbReference type="Gene3D" id="3.40.50.300">
    <property type="entry name" value="P-loop containing nucleotide triphosphate hydrolases"/>
    <property type="match status" value="1"/>
</dbReference>
<protein>
    <recommendedName>
        <fullName evidence="3 9">Gluconokinase</fullName>
        <ecNumber evidence="3 9">2.7.1.12</ecNumber>
    </recommendedName>
</protein>
<dbReference type="EMBL" id="CP003746">
    <property type="protein sequence ID" value="AFU98015.1"/>
    <property type="molecule type" value="Genomic_DNA"/>
</dbReference>
<evidence type="ECO:0000313" key="10">
    <source>
        <dbReference type="EMBL" id="AFU98015.1"/>
    </source>
</evidence>
<keyword evidence="4 9" id="KW-0808">Transferase</keyword>
<dbReference type="CDD" id="cd02021">
    <property type="entry name" value="GntK"/>
    <property type="match status" value="1"/>
</dbReference>
<dbReference type="RefSeq" id="WP_015046188.1">
    <property type="nucleotide sequence ID" value="NC_018868.3"/>
</dbReference>
<dbReference type="STRING" id="1117647.M5M_04030"/>
<dbReference type="eggNOG" id="COG3265">
    <property type="taxonomic scope" value="Bacteria"/>
</dbReference>
<dbReference type="GO" id="GO:0005524">
    <property type="term" value="F:ATP binding"/>
    <property type="evidence" value="ECO:0007669"/>
    <property type="project" value="UniProtKB-KW"/>
</dbReference>
<dbReference type="GO" id="GO:0005737">
    <property type="term" value="C:cytoplasm"/>
    <property type="evidence" value="ECO:0007669"/>
    <property type="project" value="TreeGrafter"/>
</dbReference>
<dbReference type="HOGENOM" id="CLU_077168_4_1_6"/>
<proteinExistence type="inferred from homology"/>
<keyword evidence="5 9" id="KW-0547">Nucleotide-binding</keyword>
<dbReference type="PANTHER" id="PTHR43442:SF3">
    <property type="entry name" value="GLUCONOKINASE-RELATED"/>
    <property type="match status" value="1"/>
</dbReference>
<reference evidence="10 11" key="1">
    <citation type="journal article" date="2013" name="Genome Announc.">
        <title>Complete genome sequence of Simiduia agarivorans SA1(T), a marine bacterium able to degrade a variety of polysaccharides.</title>
        <authorList>
            <person name="Lin S.Y."/>
            <person name="Shieh W.Y."/>
            <person name="Chen J.S."/>
            <person name="Tang S.L."/>
        </authorList>
    </citation>
    <scope>NUCLEOTIDE SEQUENCE [LARGE SCALE GENOMIC DNA]</scope>
    <source>
        <strain evidence="11">DSM 21679 / JCM 13881 / BCRC 17597 / SA1</strain>
    </source>
</reference>
<comment type="catalytic activity">
    <reaction evidence="8 9">
        <text>D-gluconate + ATP = 6-phospho-D-gluconate + ADP + H(+)</text>
        <dbReference type="Rhea" id="RHEA:19433"/>
        <dbReference type="ChEBI" id="CHEBI:15378"/>
        <dbReference type="ChEBI" id="CHEBI:18391"/>
        <dbReference type="ChEBI" id="CHEBI:30616"/>
        <dbReference type="ChEBI" id="CHEBI:58759"/>
        <dbReference type="ChEBI" id="CHEBI:456216"/>
        <dbReference type="EC" id="2.7.1.12"/>
    </reaction>
</comment>
<name>K4KII7_SIMAS</name>
<evidence type="ECO:0000256" key="3">
    <source>
        <dbReference type="ARBA" id="ARBA00012054"/>
    </source>
</evidence>
<dbReference type="NCBIfam" id="TIGR01313">
    <property type="entry name" value="therm_gnt_kin"/>
    <property type="match status" value="1"/>
</dbReference>
<keyword evidence="11" id="KW-1185">Reference proteome</keyword>
<accession>K4KII7</accession>
<evidence type="ECO:0000256" key="4">
    <source>
        <dbReference type="ARBA" id="ARBA00022679"/>
    </source>
</evidence>
<dbReference type="EC" id="2.7.1.12" evidence="3 9"/>
<dbReference type="KEGG" id="saga:M5M_04030"/>